<keyword evidence="2 3" id="KW-0802">TPR repeat</keyword>
<dbReference type="PROSITE" id="PS50005">
    <property type="entry name" value="TPR"/>
    <property type="match status" value="2"/>
</dbReference>
<gene>
    <name evidence="5" type="primary">rpoA_1</name>
    <name evidence="5" type="ORF">V22_01130</name>
</gene>
<dbReference type="SUPFAM" id="SSF48452">
    <property type="entry name" value="TPR-like"/>
    <property type="match status" value="2"/>
</dbReference>
<dbReference type="AlphaFoldDB" id="A0A517T3F8"/>
<dbReference type="InterPro" id="IPR011260">
    <property type="entry name" value="RNAP_asu_C"/>
</dbReference>
<dbReference type="GO" id="GO:0000428">
    <property type="term" value="C:DNA-directed RNA polymerase complex"/>
    <property type="evidence" value="ECO:0007669"/>
    <property type="project" value="UniProtKB-KW"/>
</dbReference>
<dbReference type="InterPro" id="IPR011990">
    <property type="entry name" value="TPR-like_helical_dom_sf"/>
</dbReference>
<dbReference type="EMBL" id="CP036316">
    <property type="protein sequence ID" value="QDT62915.1"/>
    <property type="molecule type" value="Genomic_DNA"/>
</dbReference>
<dbReference type="GO" id="GO:0003899">
    <property type="term" value="F:DNA-directed RNA polymerase activity"/>
    <property type="evidence" value="ECO:0007669"/>
    <property type="project" value="UniProtKB-EC"/>
</dbReference>
<dbReference type="KEGG" id="chya:V22_01130"/>
<name>A0A517T3F8_9PLAN</name>
<dbReference type="RefSeq" id="WP_231734120.1">
    <property type="nucleotide sequence ID" value="NZ_CP036316.1"/>
</dbReference>
<accession>A0A517T3F8</accession>
<dbReference type="SMART" id="SM00028">
    <property type="entry name" value="TPR"/>
    <property type="match status" value="3"/>
</dbReference>
<dbReference type="GO" id="GO:0006351">
    <property type="term" value="P:DNA-templated transcription"/>
    <property type="evidence" value="ECO:0007669"/>
    <property type="project" value="InterPro"/>
</dbReference>
<keyword evidence="1" id="KW-0677">Repeat</keyword>
<evidence type="ECO:0000256" key="1">
    <source>
        <dbReference type="ARBA" id="ARBA00022737"/>
    </source>
</evidence>
<feature type="repeat" description="TPR" evidence="3">
    <location>
        <begin position="164"/>
        <end position="197"/>
    </location>
</feature>
<evidence type="ECO:0000259" key="4">
    <source>
        <dbReference type="Pfam" id="PF03118"/>
    </source>
</evidence>
<protein>
    <submittedName>
        <fullName evidence="5">DNA-directed RNA polymerase subunit alpha</fullName>
        <ecNumber evidence="5">2.7.7.6</ecNumber>
    </submittedName>
</protein>
<dbReference type="InterPro" id="IPR051685">
    <property type="entry name" value="Ycf3/AcsC/BcsC/TPR_MFPF"/>
</dbReference>
<proteinExistence type="predicted"/>
<organism evidence="5 6">
    <name type="scientific">Calycomorphotria hydatis</name>
    <dbReference type="NCBI Taxonomy" id="2528027"/>
    <lineage>
        <taxon>Bacteria</taxon>
        <taxon>Pseudomonadati</taxon>
        <taxon>Planctomycetota</taxon>
        <taxon>Planctomycetia</taxon>
        <taxon>Planctomycetales</taxon>
        <taxon>Planctomycetaceae</taxon>
        <taxon>Calycomorphotria</taxon>
    </lineage>
</organism>
<dbReference type="InterPro" id="IPR013105">
    <property type="entry name" value="TPR_2"/>
</dbReference>
<dbReference type="Gene3D" id="1.10.150.20">
    <property type="entry name" value="5' to 3' exonuclease, C-terminal subdomain"/>
    <property type="match status" value="2"/>
</dbReference>
<keyword evidence="6" id="KW-1185">Reference proteome</keyword>
<feature type="domain" description="RNA polymerase alpha subunit C-terminal" evidence="4">
    <location>
        <begin position="381"/>
        <end position="442"/>
    </location>
</feature>
<evidence type="ECO:0000256" key="3">
    <source>
        <dbReference type="PROSITE-ProRule" id="PRU00339"/>
    </source>
</evidence>
<dbReference type="SUPFAM" id="SSF47789">
    <property type="entry name" value="C-terminal domain of RNA polymerase alpha subunit"/>
    <property type="match status" value="2"/>
</dbReference>
<keyword evidence="5" id="KW-0804">Transcription</keyword>
<dbReference type="EC" id="2.7.7.6" evidence="5"/>
<evidence type="ECO:0000313" key="5">
    <source>
        <dbReference type="EMBL" id="QDT62915.1"/>
    </source>
</evidence>
<evidence type="ECO:0000313" key="6">
    <source>
        <dbReference type="Proteomes" id="UP000319976"/>
    </source>
</evidence>
<sequence length="450" mass="50264">MMIDGTNVAEESVAPSNLLDVRALLLSNDELSKEFLDKLEQAIASYQVVEIRQALVELDQRSASPRDQMISGVCHYMLGRQQEAVEKLSQSHGNALAAYYFANALAALKQFDDADKAMVEAKKLGYDPVVCELERAGFIRQSGNLDKADEILTESAKSGGATRAEYCYQRACILADRGDTFGAIEYFERAVDMEPKHTGALFRLAGLNDLMGNDEEAVQLYERSLSKPPLYLGALLNLGLLYEDRENYSAAAYCFRRVLEVYPNHERARLFLKDIEAAGDMYYDEEAARHQRELEQVMGIPVTDFELSARARNCLERAGINSLGDLTLVTENELLSGKNFGETSLNEIKDLLTSKGLRIGQQVQIDLAPKPAFQPDDLSPQERATMERPVTDLNLSVRARKCLGRLGLANLGELCQRTPDELMSVRNFGVTSLNEIRQKLAEFNLKLRND</sequence>
<dbReference type="Proteomes" id="UP000319976">
    <property type="component" value="Chromosome"/>
</dbReference>
<feature type="domain" description="RNA polymerase alpha subunit C-terminal" evidence="4">
    <location>
        <begin position="292"/>
        <end position="353"/>
    </location>
</feature>
<dbReference type="InterPro" id="IPR019734">
    <property type="entry name" value="TPR_rpt"/>
</dbReference>
<keyword evidence="5" id="KW-0240">DNA-directed RNA polymerase</keyword>
<reference evidence="5 6" key="1">
    <citation type="submission" date="2019-02" db="EMBL/GenBank/DDBJ databases">
        <title>Deep-cultivation of Planctomycetes and their phenomic and genomic characterization uncovers novel biology.</title>
        <authorList>
            <person name="Wiegand S."/>
            <person name="Jogler M."/>
            <person name="Boedeker C."/>
            <person name="Pinto D."/>
            <person name="Vollmers J."/>
            <person name="Rivas-Marin E."/>
            <person name="Kohn T."/>
            <person name="Peeters S.H."/>
            <person name="Heuer A."/>
            <person name="Rast P."/>
            <person name="Oberbeckmann S."/>
            <person name="Bunk B."/>
            <person name="Jeske O."/>
            <person name="Meyerdierks A."/>
            <person name="Storesund J.E."/>
            <person name="Kallscheuer N."/>
            <person name="Luecker S."/>
            <person name="Lage O.M."/>
            <person name="Pohl T."/>
            <person name="Merkel B.J."/>
            <person name="Hornburger P."/>
            <person name="Mueller R.-W."/>
            <person name="Bruemmer F."/>
            <person name="Labrenz M."/>
            <person name="Spormann A.M."/>
            <person name="Op den Camp H."/>
            <person name="Overmann J."/>
            <person name="Amann R."/>
            <person name="Jetten M.S.M."/>
            <person name="Mascher T."/>
            <person name="Medema M.H."/>
            <person name="Devos D.P."/>
            <person name="Kaster A.-K."/>
            <person name="Ovreas L."/>
            <person name="Rohde M."/>
            <person name="Galperin M.Y."/>
            <person name="Jogler C."/>
        </authorList>
    </citation>
    <scope>NUCLEOTIDE SEQUENCE [LARGE SCALE GENOMIC DNA]</scope>
    <source>
        <strain evidence="5 6">V22</strain>
    </source>
</reference>
<dbReference type="Pfam" id="PF14559">
    <property type="entry name" value="TPR_19"/>
    <property type="match status" value="1"/>
</dbReference>
<dbReference type="Pfam" id="PF03118">
    <property type="entry name" value="RNA_pol_A_CTD"/>
    <property type="match status" value="2"/>
</dbReference>
<dbReference type="Pfam" id="PF07719">
    <property type="entry name" value="TPR_2"/>
    <property type="match status" value="1"/>
</dbReference>
<keyword evidence="5" id="KW-0548">Nucleotidyltransferase</keyword>
<feature type="repeat" description="TPR" evidence="3">
    <location>
        <begin position="232"/>
        <end position="265"/>
    </location>
</feature>
<dbReference type="GO" id="GO:0003677">
    <property type="term" value="F:DNA binding"/>
    <property type="evidence" value="ECO:0007669"/>
    <property type="project" value="InterPro"/>
</dbReference>
<dbReference type="PANTHER" id="PTHR44943">
    <property type="entry name" value="CELLULOSE SYNTHASE OPERON PROTEIN C"/>
    <property type="match status" value="1"/>
</dbReference>
<dbReference type="Gene3D" id="1.25.40.10">
    <property type="entry name" value="Tetratricopeptide repeat domain"/>
    <property type="match status" value="2"/>
</dbReference>
<evidence type="ECO:0000256" key="2">
    <source>
        <dbReference type="ARBA" id="ARBA00022803"/>
    </source>
</evidence>
<keyword evidence="5" id="KW-0808">Transferase</keyword>
<dbReference type="PANTHER" id="PTHR44943:SF8">
    <property type="entry name" value="TPR REPEAT-CONTAINING PROTEIN MJ0263"/>
    <property type="match status" value="1"/>
</dbReference>